<dbReference type="Pfam" id="PF13279">
    <property type="entry name" value="4HBT_2"/>
    <property type="match status" value="1"/>
</dbReference>
<dbReference type="PANTHER" id="PTHR31793:SF24">
    <property type="entry name" value="LONG-CHAIN ACYL-COA THIOESTERASE FADM"/>
    <property type="match status" value="1"/>
</dbReference>
<dbReference type="InterPro" id="IPR006684">
    <property type="entry name" value="YbgC/YbaW"/>
</dbReference>
<dbReference type="RefSeq" id="WP_069657555.1">
    <property type="nucleotide sequence ID" value="NZ_MIJF01000078.1"/>
</dbReference>
<organism evidence="3 4">
    <name type="scientific">Vulcanibacillus modesticaldus</name>
    <dbReference type="NCBI Taxonomy" id="337097"/>
    <lineage>
        <taxon>Bacteria</taxon>
        <taxon>Bacillati</taxon>
        <taxon>Bacillota</taxon>
        <taxon>Bacilli</taxon>
        <taxon>Bacillales</taxon>
        <taxon>Bacillaceae</taxon>
        <taxon>Vulcanibacillus</taxon>
    </lineage>
</organism>
<sequence>MGYPEFIKSDINYWLQGFRFSTTIKIRFSETDAYGHVNNVSYFTYFEQARLDYLEHLGLVDELMKSPNNLIVTANLECHYLSQLHYGQLIDVYVRIARMGKSSFDLEYAIKDKKKGILAAVGKGTIVHINKQTGKSEALPAFIKEKIVEYEKIN</sequence>
<dbReference type="InterPro" id="IPR029069">
    <property type="entry name" value="HotDog_dom_sf"/>
</dbReference>
<dbReference type="InterPro" id="IPR050563">
    <property type="entry name" value="4-hydroxybenzoyl-CoA_TE"/>
</dbReference>
<evidence type="ECO:0000256" key="2">
    <source>
        <dbReference type="ARBA" id="ARBA00022801"/>
    </source>
</evidence>
<dbReference type="CDD" id="cd00586">
    <property type="entry name" value="4HBT"/>
    <property type="match status" value="1"/>
</dbReference>
<keyword evidence="2" id="KW-0378">Hydrolase</keyword>
<reference evidence="3 4" key="1">
    <citation type="submission" date="2016-09" db="EMBL/GenBank/DDBJ databases">
        <title>Draft genome sequence for the type strain of Vulcanibacillus modesticaldus BR, a strictly anaerobic, moderately thermophilic, and nitrate-reducing bacterium from deep sea-hydrothermal vents of the Mid-Atlantic Ridge.</title>
        <authorList>
            <person name="Abin C.A."/>
            <person name="Hollibaugh J.T."/>
        </authorList>
    </citation>
    <scope>NUCLEOTIDE SEQUENCE [LARGE SCALE GENOMIC DNA]</scope>
    <source>
        <strain evidence="3 4">BR</strain>
    </source>
</reference>
<name>A0A1D2YSB3_9BACI</name>
<comment type="caution">
    <text evidence="3">The sequence shown here is derived from an EMBL/GenBank/DDBJ whole genome shotgun (WGS) entry which is preliminary data.</text>
</comment>
<dbReference type="STRING" id="337097.BHF71_04125"/>
<dbReference type="AlphaFoldDB" id="A0A1D2YSB3"/>
<dbReference type="PIRSF" id="PIRSF003230">
    <property type="entry name" value="YbgC"/>
    <property type="match status" value="1"/>
</dbReference>
<accession>A0A1D2YSB3</accession>
<dbReference type="SUPFAM" id="SSF54637">
    <property type="entry name" value="Thioesterase/thiol ester dehydrase-isomerase"/>
    <property type="match status" value="1"/>
</dbReference>
<dbReference type="EMBL" id="MIJF01000078">
    <property type="protein sequence ID" value="OEF96922.1"/>
    <property type="molecule type" value="Genomic_DNA"/>
</dbReference>
<evidence type="ECO:0008006" key="5">
    <source>
        <dbReference type="Google" id="ProtNLM"/>
    </source>
</evidence>
<dbReference type="GO" id="GO:0047617">
    <property type="term" value="F:fatty acyl-CoA hydrolase activity"/>
    <property type="evidence" value="ECO:0007669"/>
    <property type="project" value="TreeGrafter"/>
</dbReference>
<dbReference type="PANTHER" id="PTHR31793">
    <property type="entry name" value="4-HYDROXYBENZOYL-COA THIOESTERASE FAMILY MEMBER"/>
    <property type="match status" value="1"/>
</dbReference>
<dbReference type="OrthoDB" id="9799036at2"/>
<dbReference type="Gene3D" id="3.10.129.10">
    <property type="entry name" value="Hotdog Thioesterase"/>
    <property type="match status" value="1"/>
</dbReference>
<evidence type="ECO:0000256" key="1">
    <source>
        <dbReference type="ARBA" id="ARBA00005953"/>
    </source>
</evidence>
<comment type="similarity">
    <text evidence="1">Belongs to the 4-hydroxybenzoyl-CoA thioesterase family.</text>
</comment>
<evidence type="ECO:0000313" key="3">
    <source>
        <dbReference type="EMBL" id="OEF96922.1"/>
    </source>
</evidence>
<gene>
    <name evidence="3" type="ORF">BHF71_04125</name>
</gene>
<keyword evidence="4" id="KW-1185">Reference proteome</keyword>
<dbReference type="Proteomes" id="UP000243739">
    <property type="component" value="Unassembled WGS sequence"/>
</dbReference>
<protein>
    <recommendedName>
        <fullName evidence="5">Thioesterase domain-containing protein</fullName>
    </recommendedName>
</protein>
<evidence type="ECO:0000313" key="4">
    <source>
        <dbReference type="Proteomes" id="UP000243739"/>
    </source>
</evidence>
<proteinExistence type="inferred from homology"/>